<reference evidence="1 2" key="1">
    <citation type="submission" date="2016-10" db="EMBL/GenBank/DDBJ databases">
        <authorList>
            <person name="de Groot N.N."/>
        </authorList>
    </citation>
    <scope>NUCLEOTIDE SEQUENCE [LARGE SCALE GENOMIC DNA]</scope>
    <source>
        <strain evidence="1 2">DSM 17862</strain>
    </source>
</reference>
<organism evidence="1 2">
    <name type="scientific">Paracoccus homiensis</name>
    <dbReference type="NCBI Taxonomy" id="364199"/>
    <lineage>
        <taxon>Bacteria</taxon>
        <taxon>Pseudomonadati</taxon>
        <taxon>Pseudomonadota</taxon>
        <taxon>Alphaproteobacteria</taxon>
        <taxon>Rhodobacterales</taxon>
        <taxon>Paracoccaceae</taxon>
        <taxon>Paracoccus</taxon>
    </lineage>
</organism>
<gene>
    <name evidence="1" type="ORF">SAMN04489858_13210</name>
</gene>
<dbReference type="Proteomes" id="UP000199180">
    <property type="component" value="Unassembled WGS sequence"/>
</dbReference>
<accession>A0A1I0JKQ3</accession>
<dbReference type="EMBL" id="FOHO01000032">
    <property type="protein sequence ID" value="SEU11033.1"/>
    <property type="molecule type" value="Genomic_DNA"/>
</dbReference>
<evidence type="ECO:0000313" key="2">
    <source>
        <dbReference type="Proteomes" id="UP000199180"/>
    </source>
</evidence>
<feature type="non-terminal residue" evidence="1">
    <location>
        <position position="120"/>
    </location>
</feature>
<protein>
    <submittedName>
        <fullName evidence="1">Uncharacterized protein</fullName>
    </submittedName>
</protein>
<dbReference type="AlphaFoldDB" id="A0A1I0JKQ3"/>
<name>A0A1I0JKQ3_9RHOB</name>
<evidence type="ECO:0000313" key="1">
    <source>
        <dbReference type="EMBL" id="SEU11033.1"/>
    </source>
</evidence>
<keyword evidence="2" id="KW-1185">Reference proteome</keyword>
<sequence>MGWPLEHRITITWGGCYGGERIEGNILGLDDKARNERLRAELARLLRKAGYPLACIWSRDEGARLGLHVHLGLYWPLPDDELVKLLTRLTGSPATYARLGQGVTAQSECGGWQIKRNIAV</sequence>
<proteinExistence type="predicted"/>